<evidence type="ECO:0000313" key="2">
    <source>
        <dbReference type="Proteomes" id="UP000276133"/>
    </source>
</evidence>
<comment type="caution">
    <text evidence="1">The sequence shown here is derived from an EMBL/GenBank/DDBJ whole genome shotgun (WGS) entry which is preliminary data.</text>
</comment>
<dbReference type="AlphaFoldDB" id="A0A3M7PV67"/>
<dbReference type="Proteomes" id="UP000276133">
    <property type="component" value="Unassembled WGS sequence"/>
</dbReference>
<reference evidence="1 2" key="1">
    <citation type="journal article" date="2018" name="Sci. Rep.">
        <title>Genomic signatures of local adaptation to the degree of environmental predictability in rotifers.</title>
        <authorList>
            <person name="Franch-Gras L."/>
            <person name="Hahn C."/>
            <person name="Garcia-Roger E.M."/>
            <person name="Carmona M.J."/>
            <person name="Serra M."/>
            <person name="Gomez A."/>
        </authorList>
    </citation>
    <scope>NUCLEOTIDE SEQUENCE [LARGE SCALE GENOMIC DNA]</scope>
    <source>
        <strain evidence="1">HYR1</strain>
    </source>
</reference>
<gene>
    <name evidence="1" type="ORF">BpHYR1_014599</name>
</gene>
<name>A0A3M7PV67_BRAPC</name>
<keyword evidence="2" id="KW-1185">Reference proteome</keyword>
<protein>
    <submittedName>
        <fullName evidence="1">Uncharacterized protein</fullName>
    </submittedName>
</protein>
<evidence type="ECO:0000313" key="1">
    <source>
        <dbReference type="EMBL" id="RNA03017.1"/>
    </source>
</evidence>
<proteinExistence type="predicted"/>
<accession>A0A3M7PV67</accession>
<dbReference type="EMBL" id="REGN01008683">
    <property type="protein sequence ID" value="RNA03017.1"/>
    <property type="molecule type" value="Genomic_DNA"/>
</dbReference>
<sequence>MFLFKQQTNRLRSLELFKPMSRELNFKQKFWRVSGLRNLFSLKGLTQSYLIRKKKIALS</sequence>
<organism evidence="1 2">
    <name type="scientific">Brachionus plicatilis</name>
    <name type="common">Marine rotifer</name>
    <name type="synonym">Brachionus muelleri</name>
    <dbReference type="NCBI Taxonomy" id="10195"/>
    <lineage>
        <taxon>Eukaryota</taxon>
        <taxon>Metazoa</taxon>
        <taxon>Spiralia</taxon>
        <taxon>Gnathifera</taxon>
        <taxon>Rotifera</taxon>
        <taxon>Eurotatoria</taxon>
        <taxon>Monogononta</taxon>
        <taxon>Pseudotrocha</taxon>
        <taxon>Ploima</taxon>
        <taxon>Brachionidae</taxon>
        <taxon>Brachionus</taxon>
    </lineage>
</organism>